<feature type="transmembrane region" description="Helical" evidence="1">
    <location>
        <begin position="261"/>
        <end position="287"/>
    </location>
</feature>
<keyword evidence="1" id="KW-0812">Transmembrane</keyword>
<name>A0AAW1L6D4_POPJA</name>
<comment type="caution">
    <text evidence="2">The sequence shown here is derived from an EMBL/GenBank/DDBJ whole genome shotgun (WGS) entry which is preliminary data.</text>
</comment>
<dbReference type="AlphaFoldDB" id="A0AAW1L6D4"/>
<reference evidence="2 3" key="1">
    <citation type="journal article" date="2024" name="BMC Genomics">
        <title>De novo assembly and annotation of Popillia japonica's genome with initial clues to its potential as an invasive pest.</title>
        <authorList>
            <person name="Cucini C."/>
            <person name="Boschi S."/>
            <person name="Funari R."/>
            <person name="Cardaioli E."/>
            <person name="Iannotti N."/>
            <person name="Marturano G."/>
            <person name="Paoli F."/>
            <person name="Bruttini M."/>
            <person name="Carapelli A."/>
            <person name="Frati F."/>
            <person name="Nardi F."/>
        </authorList>
    </citation>
    <scope>NUCLEOTIDE SEQUENCE [LARGE SCALE GENOMIC DNA]</scope>
    <source>
        <strain evidence="2">DMR45628</strain>
    </source>
</reference>
<keyword evidence="3" id="KW-1185">Reference proteome</keyword>
<dbReference type="Proteomes" id="UP001458880">
    <property type="component" value="Unassembled WGS sequence"/>
</dbReference>
<sequence>MEKTIPQNVPDNKYHSKEIVSNACSEIFENILRKTYEEENPFKSECKDLVDKVSIGSSIGSNGTKDLTKRSIAPQISESKMEFETESSKTAKSKYTTVSGVAQINYASHKVTNPFEKLLIANESFTYHKPHYGHLSQNTILEEDETDYEYDELEGITVSTDNLRNNLYAGNNNTNQSIIYNSYSIRKNPNSGIINNLLGGKFEQEVSITGNFVQNPQRIDGTTMTTLQGQGDSNAVDESFVLVDENASISIKINFAFYAKLLAFLLTINTVMFFKTFILSNILNYLLK</sequence>
<protein>
    <submittedName>
        <fullName evidence="2">Uncharacterized protein</fullName>
    </submittedName>
</protein>
<proteinExistence type="predicted"/>
<keyword evidence="1" id="KW-1133">Transmembrane helix</keyword>
<evidence type="ECO:0000256" key="1">
    <source>
        <dbReference type="SAM" id="Phobius"/>
    </source>
</evidence>
<evidence type="ECO:0000313" key="3">
    <source>
        <dbReference type="Proteomes" id="UP001458880"/>
    </source>
</evidence>
<dbReference type="EMBL" id="JASPKY010000168">
    <property type="protein sequence ID" value="KAK9728653.1"/>
    <property type="molecule type" value="Genomic_DNA"/>
</dbReference>
<keyword evidence="1" id="KW-0472">Membrane</keyword>
<gene>
    <name evidence="2" type="ORF">QE152_g17111</name>
</gene>
<evidence type="ECO:0000313" key="2">
    <source>
        <dbReference type="EMBL" id="KAK9728653.1"/>
    </source>
</evidence>
<accession>A0AAW1L6D4</accession>
<organism evidence="2 3">
    <name type="scientific">Popillia japonica</name>
    <name type="common">Japanese beetle</name>
    <dbReference type="NCBI Taxonomy" id="7064"/>
    <lineage>
        <taxon>Eukaryota</taxon>
        <taxon>Metazoa</taxon>
        <taxon>Ecdysozoa</taxon>
        <taxon>Arthropoda</taxon>
        <taxon>Hexapoda</taxon>
        <taxon>Insecta</taxon>
        <taxon>Pterygota</taxon>
        <taxon>Neoptera</taxon>
        <taxon>Endopterygota</taxon>
        <taxon>Coleoptera</taxon>
        <taxon>Polyphaga</taxon>
        <taxon>Scarabaeiformia</taxon>
        <taxon>Scarabaeidae</taxon>
        <taxon>Rutelinae</taxon>
        <taxon>Popillia</taxon>
    </lineage>
</organism>